<comment type="caution">
    <text evidence="4">The sequence shown here is derived from an EMBL/GenBank/DDBJ whole genome shotgun (WGS) entry which is preliminary data.</text>
</comment>
<evidence type="ECO:0000313" key="5">
    <source>
        <dbReference type="Proteomes" id="UP000317327"/>
    </source>
</evidence>
<dbReference type="SUPFAM" id="SSF46689">
    <property type="entry name" value="Homeodomain-like"/>
    <property type="match status" value="1"/>
</dbReference>
<reference evidence="4 5" key="1">
    <citation type="submission" date="2019-01" db="EMBL/GenBank/DDBJ databases">
        <title>Whole genome shotgun sequencing of Pseudomonas spp. isolated by its ability to degrade furfural.</title>
        <authorList>
            <person name="Donoso R."/>
            <person name="Farkas C."/>
            <person name="Villegas P."/>
            <person name="Gonzales-Toro F."/>
            <person name="Guajardo-Parra M."/>
            <person name="Araya-Nail M."/>
            <person name="Morgante V."/>
            <person name="Perez-Pantoja D."/>
        </authorList>
    </citation>
    <scope>NUCLEOTIDE SEQUENCE [LARGE SCALE GENOMIC DNA]</scope>
    <source>
        <strain evidence="4 5">VN231</strain>
    </source>
</reference>
<accession>A0ABD7RV82</accession>
<dbReference type="InterPro" id="IPR009057">
    <property type="entry name" value="Homeodomain-like_sf"/>
</dbReference>
<dbReference type="EMBL" id="SCFV01000010">
    <property type="protein sequence ID" value="TRO13958.1"/>
    <property type="molecule type" value="Genomic_DNA"/>
</dbReference>
<sequence>MPPVTDTAREPRQARGQKRFDSVLDACARLLITQGEAALTMHGLAHAAQTSIGSLYHFFPDKRSVLEALGKRHLDALRVTAEQVEAQPDTFWTSCTHEQLIDQLLRPYLEYSVRHPDFLHLIRRSGSSLPPTSDQQLEEKVHAMFLRALTLRLPMASTEEQYAYAATLFSLPIGMLTQQSLEYDAALRQRILTREIPRALAAYIGAIEAAHGFAPDKQRTGRR</sequence>
<dbReference type="PANTHER" id="PTHR30055">
    <property type="entry name" value="HTH-TYPE TRANSCRIPTIONAL REGULATOR RUTR"/>
    <property type="match status" value="1"/>
</dbReference>
<proteinExistence type="predicted"/>
<organism evidence="4 5">
    <name type="scientific">Ectopseudomonas mendocina</name>
    <name type="common">Pseudomonas mendocina</name>
    <dbReference type="NCBI Taxonomy" id="300"/>
    <lineage>
        <taxon>Bacteria</taxon>
        <taxon>Pseudomonadati</taxon>
        <taxon>Pseudomonadota</taxon>
        <taxon>Gammaproteobacteria</taxon>
        <taxon>Pseudomonadales</taxon>
        <taxon>Pseudomonadaceae</taxon>
        <taxon>Ectopseudomonas</taxon>
    </lineage>
</organism>
<dbReference type="InterPro" id="IPR050109">
    <property type="entry name" value="HTH-type_TetR-like_transc_reg"/>
</dbReference>
<protein>
    <submittedName>
        <fullName evidence="4">TetR/AcrR family transcriptional regulator</fullName>
    </submittedName>
</protein>
<evidence type="ECO:0000256" key="2">
    <source>
        <dbReference type="PROSITE-ProRule" id="PRU00335"/>
    </source>
</evidence>
<evidence type="ECO:0000256" key="1">
    <source>
        <dbReference type="ARBA" id="ARBA00023125"/>
    </source>
</evidence>
<dbReference type="AlphaFoldDB" id="A0ABD7RV82"/>
<dbReference type="InterPro" id="IPR001647">
    <property type="entry name" value="HTH_TetR"/>
</dbReference>
<name>A0ABD7RV82_ECTME</name>
<evidence type="ECO:0000313" key="4">
    <source>
        <dbReference type="EMBL" id="TRO13958.1"/>
    </source>
</evidence>
<feature type="DNA-binding region" description="H-T-H motif" evidence="2">
    <location>
        <begin position="40"/>
        <end position="59"/>
    </location>
</feature>
<keyword evidence="1 2" id="KW-0238">DNA-binding</keyword>
<dbReference type="Gene3D" id="1.10.357.10">
    <property type="entry name" value="Tetracycline Repressor, domain 2"/>
    <property type="match status" value="1"/>
</dbReference>
<dbReference type="Proteomes" id="UP000317327">
    <property type="component" value="Unassembled WGS sequence"/>
</dbReference>
<dbReference type="Pfam" id="PF00440">
    <property type="entry name" value="TetR_N"/>
    <property type="match status" value="1"/>
</dbReference>
<dbReference type="RefSeq" id="WP_143502679.1">
    <property type="nucleotide sequence ID" value="NZ_SCFV01000010.1"/>
</dbReference>
<dbReference type="PANTHER" id="PTHR30055:SF226">
    <property type="entry name" value="HTH-TYPE TRANSCRIPTIONAL REGULATOR PKSA"/>
    <property type="match status" value="1"/>
</dbReference>
<feature type="domain" description="HTH tetR-type" evidence="3">
    <location>
        <begin position="17"/>
        <end position="77"/>
    </location>
</feature>
<gene>
    <name evidence="4" type="ORF">EQ836_20275</name>
</gene>
<dbReference type="PROSITE" id="PS50977">
    <property type="entry name" value="HTH_TETR_2"/>
    <property type="match status" value="1"/>
</dbReference>
<dbReference type="GO" id="GO:0003677">
    <property type="term" value="F:DNA binding"/>
    <property type="evidence" value="ECO:0007669"/>
    <property type="project" value="UniProtKB-UniRule"/>
</dbReference>
<evidence type="ECO:0000259" key="3">
    <source>
        <dbReference type="PROSITE" id="PS50977"/>
    </source>
</evidence>